<keyword evidence="3" id="KW-1015">Disulfide bond</keyword>
<name>A0AAV5AL96_9AGAM</name>
<keyword evidence="4" id="KW-0732">Signal</keyword>
<evidence type="ECO:0000256" key="1">
    <source>
        <dbReference type="ARBA" id="ARBA00005964"/>
    </source>
</evidence>
<dbReference type="EMBL" id="BPWL01000009">
    <property type="protein sequence ID" value="GJJ13655.1"/>
    <property type="molecule type" value="Genomic_DNA"/>
</dbReference>
<dbReference type="PANTHER" id="PTHR43918">
    <property type="entry name" value="ACETYLCHOLINESTERASE"/>
    <property type="match status" value="1"/>
</dbReference>
<evidence type="ECO:0000313" key="6">
    <source>
        <dbReference type="EMBL" id="GJJ13655.1"/>
    </source>
</evidence>
<dbReference type="InterPro" id="IPR019826">
    <property type="entry name" value="Carboxylesterase_B_AS"/>
</dbReference>
<gene>
    <name evidence="6" type="ORF">Clacol_007911</name>
</gene>
<dbReference type="InterPro" id="IPR002018">
    <property type="entry name" value="CarbesteraseB"/>
</dbReference>
<evidence type="ECO:0000256" key="3">
    <source>
        <dbReference type="ARBA" id="ARBA00023157"/>
    </source>
</evidence>
<dbReference type="EC" id="3.1.1.-" evidence="4"/>
<keyword evidence="7" id="KW-1185">Reference proteome</keyword>
<feature type="chain" id="PRO_5043099022" description="Carboxylic ester hydrolase" evidence="4">
    <location>
        <begin position="20"/>
        <end position="530"/>
    </location>
</feature>
<dbReference type="PANTHER" id="PTHR43918:SF4">
    <property type="entry name" value="CARBOXYLIC ESTER HYDROLASE"/>
    <property type="match status" value="1"/>
</dbReference>
<dbReference type="GO" id="GO:0004104">
    <property type="term" value="F:cholinesterase activity"/>
    <property type="evidence" value="ECO:0007669"/>
    <property type="project" value="InterPro"/>
</dbReference>
<feature type="domain" description="Carboxylesterase type B" evidence="5">
    <location>
        <begin position="29"/>
        <end position="503"/>
    </location>
</feature>
<protein>
    <recommendedName>
        <fullName evidence="4">Carboxylic ester hydrolase</fullName>
        <ecNumber evidence="4">3.1.1.-</ecNumber>
    </recommendedName>
</protein>
<reference evidence="6" key="1">
    <citation type="submission" date="2021-10" db="EMBL/GenBank/DDBJ databases">
        <title>De novo Genome Assembly of Clathrus columnatus (Basidiomycota, Fungi) Using Illumina and Nanopore Sequence Data.</title>
        <authorList>
            <person name="Ogiso-Tanaka E."/>
            <person name="Itagaki H."/>
            <person name="Hosoya T."/>
            <person name="Hosaka K."/>
        </authorList>
    </citation>
    <scope>NUCLEOTIDE SEQUENCE</scope>
    <source>
        <strain evidence="6">MO-923</strain>
    </source>
</reference>
<comment type="similarity">
    <text evidence="1 4">Belongs to the type-B carboxylesterase/lipase family.</text>
</comment>
<dbReference type="Pfam" id="PF00135">
    <property type="entry name" value="COesterase"/>
    <property type="match status" value="1"/>
</dbReference>
<dbReference type="SUPFAM" id="SSF53474">
    <property type="entry name" value="alpha/beta-Hydrolases"/>
    <property type="match status" value="1"/>
</dbReference>
<evidence type="ECO:0000313" key="7">
    <source>
        <dbReference type="Proteomes" id="UP001050691"/>
    </source>
</evidence>
<dbReference type="Proteomes" id="UP001050691">
    <property type="component" value="Unassembled WGS sequence"/>
</dbReference>
<evidence type="ECO:0000256" key="2">
    <source>
        <dbReference type="ARBA" id="ARBA00022801"/>
    </source>
</evidence>
<dbReference type="InterPro" id="IPR000997">
    <property type="entry name" value="Cholinesterase"/>
</dbReference>
<sequence length="530" mass="57351">MFSLIKLAVLTLFLQKSTSSPALSTPLNTLVHTTTGPVLGTQVAADVLAWKGIPFAVPPIGARRWTAPTLNSWSHVFNATTLGPACTQLLNKSEAATDPSQVFYNTPPLPESEDCLSINVWAPVAQPHDTPKAVLFWIFGGGFQFGGSGTFFYDGASFAQNQDVILVSFNYRTNVFGFPSSPELPLQQENLALLDQQLALQWTIDNIAKFGGDPNKITLFGLSAGSASVALLFEKFPKNPPFHSVILQSGVNDALDSFEVSNHTAGFVAWEMLAEGLNCTAKGGDSQLECLRKVPTDVIEQFVLDNSLNFGPLSDNGVTIPNHPTEILKSGQFAHIPIMIGENSGGASFLTIGLDNFTDFISQPPFNTLPADQLRELYAVPELFPNDAEAIIALATDIQYQCPNSIFSNILAAQDQKIYRYIYGGVFPQFQFFPNAGSPEGVELPLVFGNLFDTTNTTEIALSKTLQTVWANFAKNPNEPPAPNWSAYTSSNQVIANLGFGPNVQLDNVVQLVNSSFVDRACGLIDTISE</sequence>
<accession>A0AAV5AL96</accession>
<dbReference type="InterPro" id="IPR029058">
    <property type="entry name" value="AB_hydrolase_fold"/>
</dbReference>
<feature type="signal peptide" evidence="4">
    <location>
        <begin position="1"/>
        <end position="19"/>
    </location>
</feature>
<proteinExistence type="inferred from homology"/>
<dbReference type="InterPro" id="IPR050654">
    <property type="entry name" value="AChE-related_enzymes"/>
</dbReference>
<organism evidence="6 7">
    <name type="scientific">Clathrus columnatus</name>
    <dbReference type="NCBI Taxonomy" id="1419009"/>
    <lineage>
        <taxon>Eukaryota</taxon>
        <taxon>Fungi</taxon>
        <taxon>Dikarya</taxon>
        <taxon>Basidiomycota</taxon>
        <taxon>Agaricomycotina</taxon>
        <taxon>Agaricomycetes</taxon>
        <taxon>Phallomycetidae</taxon>
        <taxon>Phallales</taxon>
        <taxon>Clathraceae</taxon>
        <taxon>Clathrus</taxon>
    </lineage>
</organism>
<dbReference type="AlphaFoldDB" id="A0AAV5AL96"/>
<dbReference type="PRINTS" id="PR00878">
    <property type="entry name" value="CHOLNESTRASE"/>
</dbReference>
<keyword evidence="2 4" id="KW-0378">Hydrolase</keyword>
<evidence type="ECO:0000256" key="4">
    <source>
        <dbReference type="RuleBase" id="RU361235"/>
    </source>
</evidence>
<evidence type="ECO:0000259" key="5">
    <source>
        <dbReference type="Pfam" id="PF00135"/>
    </source>
</evidence>
<comment type="caution">
    <text evidence="6">The sequence shown here is derived from an EMBL/GenBank/DDBJ whole genome shotgun (WGS) entry which is preliminary data.</text>
</comment>
<dbReference type="PROSITE" id="PS00122">
    <property type="entry name" value="CARBOXYLESTERASE_B_1"/>
    <property type="match status" value="1"/>
</dbReference>
<dbReference type="Gene3D" id="3.40.50.1820">
    <property type="entry name" value="alpha/beta hydrolase"/>
    <property type="match status" value="1"/>
</dbReference>